<evidence type="ECO:0000313" key="1">
    <source>
        <dbReference type="EMBL" id="SVE06806.1"/>
    </source>
</evidence>
<feature type="non-terminal residue" evidence="1">
    <location>
        <position position="53"/>
    </location>
</feature>
<accession>A0A383AFW5</accession>
<proteinExistence type="predicted"/>
<organism evidence="1">
    <name type="scientific">marine metagenome</name>
    <dbReference type="NCBI Taxonomy" id="408172"/>
    <lineage>
        <taxon>unclassified sequences</taxon>
        <taxon>metagenomes</taxon>
        <taxon>ecological metagenomes</taxon>
    </lineage>
</organism>
<gene>
    <name evidence="1" type="ORF">METZ01_LOCUS459660</name>
</gene>
<name>A0A383AFW5_9ZZZZ</name>
<protein>
    <submittedName>
        <fullName evidence="1">Uncharacterized protein</fullName>
    </submittedName>
</protein>
<dbReference type="EMBL" id="UINC01191924">
    <property type="protein sequence ID" value="SVE06806.1"/>
    <property type="molecule type" value="Genomic_DNA"/>
</dbReference>
<dbReference type="AlphaFoldDB" id="A0A383AFW5"/>
<sequence length="53" mass="6182">MTKWDRRCDEVNLTHDQMVELNKEGSLKIGIEPSLENKILELAKNDLKKITWG</sequence>
<reference evidence="1" key="1">
    <citation type="submission" date="2018-05" db="EMBL/GenBank/DDBJ databases">
        <authorList>
            <person name="Lanie J.A."/>
            <person name="Ng W.-L."/>
            <person name="Kazmierczak K.M."/>
            <person name="Andrzejewski T.M."/>
            <person name="Davidsen T.M."/>
            <person name="Wayne K.J."/>
            <person name="Tettelin H."/>
            <person name="Glass J.I."/>
            <person name="Rusch D."/>
            <person name="Podicherti R."/>
            <person name="Tsui H.-C.T."/>
            <person name="Winkler M.E."/>
        </authorList>
    </citation>
    <scope>NUCLEOTIDE SEQUENCE</scope>
</reference>